<comment type="caution">
    <text evidence="1">The sequence shown here is derived from an EMBL/GenBank/DDBJ whole genome shotgun (WGS) entry which is preliminary data.</text>
</comment>
<reference evidence="1" key="2">
    <citation type="journal article" date="2021" name="PeerJ">
        <title>Extensive microbial diversity within the chicken gut microbiome revealed by metagenomics and culture.</title>
        <authorList>
            <person name="Gilroy R."/>
            <person name="Ravi A."/>
            <person name="Getino M."/>
            <person name="Pursley I."/>
            <person name="Horton D.L."/>
            <person name="Alikhan N.F."/>
            <person name="Baker D."/>
            <person name="Gharbi K."/>
            <person name="Hall N."/>
            <person name="Watson M."/>
            <person name="Adriaenssens E.M."/>
            <person name="Foster-Nyarko E."/>
            <person name="Jarju S."/>
            <person name="Secka A."/>
            <person name="Antonio M."/>
            <person name="Oren A."/>
            <person name="Chaudhuri R.R."/>
            <person name="La Ragione R."/>
            <person name="Hildebrand F."/>
            <person name="Pallen M.J."/>
        </authorList>
    </citation>
    <scope>NUCLEOTIDE SEQUENCE</scope>
    <source>
        <strain evidence="1">CHK193-30670</strain>
    </source>
</reference>
<proteinExistence type="predicted"/>
<evidence type="ECO:0000313" key="1">
    <source>
        <dbReference type="EMBL" id="HIU39715.1"/>
    </source>
</evidence>
<sequence length="220" mass="26716">MLIKGKVKGETYQKLMEYLINKSNIFEVAIHTEQYIERTNRYLKIFLNGENCTLKDLAKNYSKEYLEYMAEKYKDNIEIYGKEVYNFTSPDGGKRAIKDHINWIYYNYITSEFVNKYKEEMILKKVSDPSYTRYFFKLSDRLKKEILSKNSVYDWMFPYSVEDIMFYNDKDIMYASETHENMFDVYCKNKKEYNYFKKIGIKFYKKYTFDGENGLDIILD</sequence>
<evidence type="ECO:0000313" key="2">
    <source>
        <dbReference type="Proteomes" id="UP000824074"/>
    </source>
</evidence>
<dbReference type="Proteomes" id="UP000824074">
    <property type="component" value="Unassembled WGS sequence"/>
</dbReference>
<reference evidence="1" key="1">
    <citation type="submission" date="2020-10" db="EMBL/GenBank/DDBJ databases">
        <authorList>
            <person name="Gilroy R."/>
        </authorList>
    </citation>
    <scope>NUCLEOTIDE SEQUENCE</scope>
    <source>
        <strain evidence="1">CHK193-30670</strain>
    </source>
</reference>
<gene>
    <name evidence="1" type="ORF">IAB68_00225</name>
</gene>
<dbReference type="AlphaFoldDB" id="A0A9D1LHG1"/>
<organism evidence="1 2">
    <name type="scientific">Candidatus Aphodocola excrementigallinarum</name>
    <dbReference type="NCBI Taxonomy" id="2840670"/>
    <lineage>
        <taxon>Bacteria</taxon>
        <taxon>Bacillati</taxon>
        <taxon>Bacillota</taxon>
        <taxon>Bacilli</taxon>
        <taxon>Candidatus Aphodocola</taxon>
    </lineage>
</organism>
<accession>A0A9D1LHG1</accession>
<dbReference type="EMBL" id="DVMT01000003">
    <property type="protein sequence ID" value="HIU39715.1"/>
    <property type="molecule type" value="Genomic_DNA"/>
</dbReference>
<name>A0A9D1LHG1_9FIRM</name>
<protein>
    <submittedName>
        <fullName evidence="1">Uncharacterized protein</fullName>
    </submittedName>
</protein>